<dbReference type="EMBL" id="JANJYJ010000006">
    <property type="protein sequence ID" value="KAK3206991.1"/>
    <property type="molecule type" value="Genomic_DNA"/>
</dbReference>
<protein>
    <recommendedName>
        <fullName evidence="3">Endonuclease/exonuclease/phosphatase domain-containing protein</fullName>
    </recommendedName>
</protein>
<dbReference type="Proteomes" id="UP001281410">
    <property type="component" value="Unassembled WGS sequence"/>
</dbReference>
<keyword evidence="2" id="KW-1185">Reference proteome</keyword>
<dbReference type="InterPro" id="IPR036691">
    <property type="entry name" value="Endo/exonu/phosph_ase_sf"/>
</dbReference>
<evidence type="ECO:0008006" key="3">
    <source>
        <dbReference type="Google" id="ProtNLM"/>
    </source>
</evidence>
<comment type="caution">
    <text evidence="1">The sequence shown here is derived from an EMBL/GenBank/DDBJ whole genome shotgun (WGS) entry which is preliminary data.</text>
</comment>
<name>A0AAE0AAG3_9ROSI</name>
<organism evidence="1 2">
    <name type="scientific">Dipteronia sinensis</name>
    <dbReference type="NCBI Taxonomy" id="43782"/>
    <lineage>
        <taxon>Eukaryota</taxon>
        <taxon>Viridiplantae</taxon>
        <taxon>Streptophyta</taxon>
        <taxon>Embryophyta</taxon>
        <taxon>Tracheophyta</taxon>
        <taxon>Spermatophyta</taxon>
        <taxon>Magnoliopsida</taxon>
        <taxon>eudicotyledons</taxon>
        <taxon>Gunneridae</taxon>
        <taxon>Pentapetalae</taxon>
        <taxon>rosids</taxon>
        <taxon>malvids</taxon>
        <taxon>Sapindales</taxon>
        <taxon>Sapindaceae</taxon>
        <taxon>Hippocastanoideae</taxon>
        <taxon>Acereae</taxon>
        <taxon>Dipteronia</taxon>
    </lineage>
</organism>
<sequence length="159" mass="18619">MKILAWNARGLGSSLAFNTLRSHKQDSKPEMMFLVQTRCQHATLENWRIKLGFSVKLVVNSVGKSRGICLFWSDLVSDDLMTYSQEHIEVQIRSNCKQSWRFTGFYGHSDLNQRRHSWTLLRRLSGMYNLPWVCMGDINEVFWDQEKSGGLKKKWRAMT</sequence>
<dbReference type="SUPFAM" id="SSF56219">
    <property type="entry name" value="DNase I-like"/>
    <property type="match status" value="1"/>
</dbReference>
<dbReference type="Gene3D" id="3.60.10.10">
    <property type="entry name" value="Endonuclease/exonuclease/phosphatase"/>
    <property type="match status" value="1"/>
</dbReference>
<gene>
    <name evidence="1" type="ORF">Dsin_021037</name>
</gene>
<dbReference type="AlphaFoldDB" id="A0AAE0AAG3"/>
<dbReference type="PANTHER" id="PTHR35218">
    <property type="entry name" value="RNASE H DOMAIN-CONTAINING PROTEIN"/>
    <property type="match status" value="1"/>
</dbReference>
<reference evidence="1" key="1">
    <citation type="journal article" date="2023" name="Plant J.">
        <title>Genome sequences and population genomics provide insights into the demographic history, inbreeding, and mutation load of two 'living fossil' tree species of Dipteronia.</title>
        <authorList>
            <person name="Feng Y."/>
            <person name="Comes H.P."/>
            <person name="Chen J."/>
            <person name="Zhu S."/>
            <person name="Lu R."/>
            <person name="Zhang X."/>
            <person name="Li P."/>
            <person name="Qiu J."/>
            <person name="Olsen K.M."/>
            <person name="Qiu Y."/>
        </authorList>
    </citation>
    <scope>NUCLEOTIDE SEQUENCE</scope>
    <source>
        <strain evidence="1">NBL</strain>
    </source>
</reference>
<evidence type="ECO:0000313" key="2">
    <source>
        <dbReference type="Proteomes" id="UP001281410"/>
    </source>
</evidence>
<evidence type="ECO:0000313" key="1">
    <source>
        <dbReference type="EMBL" id="KAK3206991.1"/>
    </source>
</evidence>
<dbReference type="PANTHER" id="PTHR35218:SF9">
    <property type="entry name" value="ENDONUCLEASE_EXONUCLEASE_PHOSPHATASE DOMAIN-CONTAINING PROTEIN"/>
    <property type="match status" value="1"/>
</dbReference>
<proteinExistence type="predicted"/>
<accession>A0AAE0AAG3</accession>